<gene>
    <name evidence="2" type="ORF">GM668_26425</name>
</gene>
<dbReference type="InterPro" id="IPR023346">
    <property type="entry name" value="Lysozyme-like_dom_sf"/>
</dbReference>
<keyword evidence="3" id="KW-1185">Reference proteome</keyword>
<dbReference type="AlphaFoldDB" id="A0A6L6Q8X3"/>
<dbReference type="SUPFAM" id="SSF53955">
    <property type="entry name" value="Lysozyme-like"/>
    <property type="match status" value="1"/>
</dbReference>
<evidence type="ECO:0000256" key="1">
    <source>
        <dbReference type="SAM" id="MobiDB-lite"/>
    </source>
</evidence>
<feature type="region of interest" description="Disordered" evidence="1">
    <location>
        <begin position="1"/>
        <end position="27"/>
    </location>
</feature>
<dbReference type="Gene3D" id="1.10.530.10">
    <property type="match status" value="1"/>
</dbReference>
<dbReference type="RefSeq" id="WP_155441965.1">
    <property type="nucleotide sequence ID" value="NZ_WNLA01000027.1"/>
</dbReference>
<dbReference type="OrthoDB" id="8660079at2"/>
<evidence type="ECO:0000313" key="2">
    <source>
        <dbReference type="EMBL" id="MTW05618.1"/>
    </source>
</evidence>
<name>A0A6L6Q8X3_9BURK</name>
<accession>A0A6L6Q8X3</accession>
<dbReference type="EMBL" id="WNLA01000027">
    <property type="protein sequence ID" value="MTW05618.1"/>
    <property type="molecule type" value="Genomic_DNA"/>
</dbReference>
<evidence type="ECO:0000313" key="3">
    <source>
        <dbReference type="Proteomes" id="UP000484015"/>
    </source>
</evidence>
<comment type="caution">
    <text evidence="2">The sequence shown here is derived from an EMBL/GenBank/DDBJ whole genome shotgun (WGS) entry which is preliminary data.</text>
</comment>
<reference evidence="2 3" key="1">
    <citation type="submission" date="2019-11" db="EMBL/GenBank/DDBJ databases">
        <title>Type strains purchased from KCTC, JCM and DSMZ.</title>
        <authorList>
            <person name="Lu H."/>
        </authorList>
    </citation>
    <scope>NUCLEOTIDE SEQUENCE [LARGE SCALE GENOMIC DNA]</scope>
    <source>
        <strain evidence="2 3">KCTC 42409</strain>
    </source>
</reference>
<proteinExistence type="predicted"/>
<protein>
    <recommendedName>
        <fullName evidence="4">Lysozyme</fullName>
    </recommendedName>
</protein>
<organism evidence="2 3">
    <name type="scientific">Pseudoduganella ginsengisoli</name>
    <dbReference type="NCBI Taxonomy" id="1462440"/>
    <lineage>
        <taxon>Bacteria</taxon>
        <taxon>Pseudomonadati</taxon>
        <taxon>Pseudomonadota</taxon>
        <taxon>Betaproteobacteria</taxon>
        <taxon>Burkholderiales</taxon>
        <taxon>Oxalobacteraceae</taxon>
        <taxon>Telluria group</taxon>
        <taxon>Pseudoduganella</taxon>
    </lineage>
</organism>
<dbReference type="Proteomes" id="UP000484015">
    <property type="component" value="Unassembled WGS sequence"/>
</dbReference>
<evidence type="ECO:0008006" key="4">
    <source>
        <dbReference type="Google" id="ProtNLM"/>
    </source>
</evidence>
<sequence length="187" mass="21076">MDSEVISPNGKRLRKTATRTTTLSENSDAKEVRLSKLKRRIEENTQYLEDSNVKAFLVMIGKSEGGDYHAKFGWNAKHPELIFTDESTHPGFGLENKSTASGLYQINDACWREHGIKAQGLLDFSPHTQDLIAVETIRFRKAMPDVLAGKLKSAIQLLKGQEWVSLRKHSYDTLRVWYVAAGGKVNQ</sequence>